<dbReference type="InParanoid" id="B4N8Y4"/>
<dbReference type="PANTHER" id="PTHR22958:SF1">
    <property type="entry name" value="GLYCEROPHOSPHOCHOLINE PHOSPHODIESTERASE GPCPD1"/>
    <property type="match status" value="1"/>
</dbReference>
<dbReference type="Pfam" id="PF03009">
    <property type="entry name" value="GDPD"/>
    <property type="match status" value="1"/>
</dbReference>
<dbReference type="GO" id="GO:2001070">
    <property type="term" value="F:starch binding"/>
    <property type="evidence" value="ECO:0007669"/>
    <property type="project" value="InterPro"/>
</dbReference>
<dbReference type="PANTHER" id="PTHR22958">
    <property type="entry name" value="GLYCEROPHOSPHORYL DIESTER PHOSPHODIESTERASE"/>
    <property type="match status" value="1"/>
</dbReference>
<keyword evidence="5" id="KW-1185">Reference proteome</keyword>
<dbReference type="AlphaFoldDB" id="B4N8Y4"/>
<dbReference type="Gene3D" id="2.60.40.10">
    <property type="entry name" value="Immunoglobulins"/>
    <property type="match status" value="1"/>
</dbReference>
<dbReference type="SUPFAM" id="SSF51695">
    <property type="entry name" value="PLC-like phosphodiesterases"/>
    <property type="match status" value="1"/>
</dbReference>
<dbReference type="KEGG" id="dwi:6647701"/>
<reference evidence="4 5" key="1">
    <citation type="journal article" date="2007" name="Nature">
        <title>Evolution of genes and genomes on the Drosophila phylogeny.</title>
        <authorList>
            <consortium name="Drosophila 12 Genomes Consortium"/>
            <person name="Clark A.G."/>
            <person name="Eisen M.B."/>
            <person name="Smith D.R."/>
            <person name="Bergman C.M."/>
            <person name="Oliver B."/>
            <person name="Markow T.A."/>
            <person name="Kaufman T.C."/>
            <person name="Kellis M."/>
            <person name="Gelbart W."/>
            <person name="Iyer V.N."/>
            <person name="Pollard D.A."/>
            <person name="Sackton T.B."/>
            <person name="Larracuente A.M."/>
            <person name="Singh N.D."/>
            <person name="Abad J.P."/>
            <person name="Abt D.N."/>
            <person name="Adryan B."/>
            <person name="Aguade M."/>
            <person name="Akashi H."/>
            <person name="Anderson W.W."/>
            <person name="Aquadro C.F."/>
            <person name="Ardell D.H."/>
            <person name="Arguello R."/>
            <person name="Artieri C.G."/>
            <person name="Barbash D.A."/>
            <person name="Barker D."/>
            <person name="Barsanti P."/>
            <person name="Batterham P."/>
            <person name="Batzoglou S."/>
            <person name="Begun D."/>
            <person name="Bhutkar A."/>
            <person name="Blanco E."/>
            <person name="Bosak S.A."/>
            <person name="Bradley R.K."/>
            <person name="Brand A.D."/>
            <person name="Brent M.R."/>
            <person name="Brooks A.N."/>
            <person name="Brown R.H."/>
            <person name="Butlin R.K."/>
            <person name="Caggese C."/>
            <person name="Calvi B.R."/>
            <person name="Bernardo de Carvalho A."/>
            <person name="Caspi A."/>
            <person name="Castrezana S."/>
            <person name="Celniker S.E."/>
            <person name="Chang J.L."/>
            <person name="Chapple C."/>
            <person name="Chatterji S."/>
            <person name="Chinwalla A."/>
            <person name="Civetta A."/>
            <person name="Clifton S.W."/>
            <person name="Comeron J.M."/>
            <person name="Costello J.C."/>
            <person name="Coyne J.A."/>
            <person name="Daub J."/>
            <person name="David R.G."/>
            <person name="Delcher A.L."/>
            <person name="Delehaunty K."/>
            <person name="Do C.B."/>
            <person name="Ebling H."/>
            <person name="Edwards K."/>
            <person name="Eickbush T."/>
            <person name="Evans J.D."/>
            <person name="Filipski A."/>
            <person name="Findeiss S."/>
            <person name="Freyhult E."/>
            <person name="Fulton L."/>
            <person name="Fulton R."/>
            <person name="Garcia A.C."/>
            <person name="Gardiner A."/>
            <person name="Garfield D.A."/>
            <person name="Garvin B.E."/>
            <person name="Gibson G."/>
            <person name="Gilbert D."/>
            <person name="Gnerre S."/>
            <person name="Godfrey J."/>
            <person name="Good R."/>
            <person name="Gotea V."/>
            <person name="Gravely B."/>
            <person name="Greenberg A.J."/>
            <person name="Griffiths-Jones S."/>
            <person name="Gross S."/>
            <person name="Guigo R."/>
            <person name="Gustafson E.A."/>
            <person name="Haerty W."/>
            <person name="Hahn M.W."/>
            <person name="Halligan D.L."/>
            <person name="Halpern A.L."/>
            <person name="Halter G.M."/>
            <person name="Han M.V."/>
            <person name="Heger A."/>
            <person name="Hillier L."/>
            <person name="Hinrichs A.S."/>
            <person name="Holmes I."/>
            <person name="Hoskins R.A."/>
            <person name="Hubisz M.J."/>
            <person name="Hultmark D."/>
            <person name="Huntley M.A."/>
            <person name="Jaffe D.B."/>
            <person name="Jagadeeshan S."/>
            <person name="Jeck W.R."/>
            <person name="Johnson J."/>
            <person name="Jones C.D."/>
            <person name="Jordan W.C."/>
            <person name="Karpen G.H."/>
            <person name="Kataoka E."/>
            <person name="Keightley P.D."/>
            <person name="Kheradpour P."/>
            <person name="Kirkness E.F."/>
            <person name="Koerich L.B."/>
            <person name="Kristiansen K."/>
            <person name="Kudrna D."/>
            <person name="Kulathinal R.J."/>
            <person name="Kumar S."/>
            <person name="Kwok R."/>
            <person name="Lander E."/>
            <person name="Langley C.H."/>
            <person name="Lapoint R."/>
            <person name="Lazzaro B.P."/>
            <person name="Lee S.J."/>
            <person name="Levesque L."/>
            <person name="Li R."/>
            <person name="Lin C.F."/>
            <person name="Lin M.F."/>
            <person name="Lindblad-Toh K."/>
            <person name="Llopart A."/>
            <person name="Long M."/>
            <person name="Low L."/>
            <person name="Lozovsky E."/>
            <person name="Lu J."/>
            <person name="Luo M."/>
            <person name="Machado C.A."/>
            <person name="Makalowski W."/>
            <person name="Marzo M."/>
            <person name="Matsuda M."/>
            <person name="Matzkin L."/>
            <person name="McAllister B."/>
            <person name="McBride C.S."/>
            <person name="McKernan B."/>
            <person name="McKernan K."/>
            <person name="Mendez-Lago M."/>
            <person name="Minx P."/>
            <person name="Mollenhauer M.U."/>
            <person name="Montooth K."/>
            <person name="Mount S.M."/>
            <person name="Mu X."/>
            <person name="Myers E."/>
            <person name="Negre B."/>
            <person name="Newfeld S."/>
            <person name="Nielsen R."/>
            <person name="Noor M.A."/>
            <person name="O'Grady P."/>
            <person name="Pachter L."/>
            <person name="Papaceit M."/>
            <person name="Parisi M.J."/>
            <person name="Parisi M."/>
            <person name="Parts L."/>
            <person name="Pedersen J.S."/>
            <person name="Pesole G."/>
            <person name="Phillippy A.M."/>
            <person name="Ponting C.P."/>
            <person name="Pop M."/>
            <person name="Porcelli D."/>
            <person name="Powell J.R."/>
            <person name="Prohaska S."/>
            <person name="Pruitt K."/>
            <person name="Puig M."/>
            <person name="Quesneville H."/>
            <person name="Ram K.R."/>
            <person name="Rand D."/>
            <person name="Rasmussen M.D."/>
            <person name="Reed L.K."/>
            <person name="Reenan R."/>
            <person name="Reily A."/>
            <person name="Remington K.A."/>
            <person name="Rieger T.T."/>
            <person name="Ritchie M.G."/>
            <person name="Robin C."/>
            <person name="Rogers Y.H."/>
            <person name="Rohde C."/>
            <person name="Rozas J."/>
            <person name="Rubenfield M.J."/>
            <person name="Ruiz A."/>
            <person name="Russo S."/>
            <person name="Salzberg S.L."/>
            <person name="Sanchez-Gracia A."/>
            <person name="Saranga D.J."/>
            <person name="Sato H."/>
            <person name="Schaeffer S.W."/>
            <person name="Schatz M.C."/>
            <person name="Schlenke T."/>
            <person name="Schwartz R."/>
            <person name="Segarra C."/>
            <person name="Singh R.S."/>
            <person name="Sirot L."/>
            <person name="Sirota M."/>
            <person name="Sisneros N.B."/>
            <person name="Smith C.D."/>
            <person name="Smith T.F."/>
            <person name="Spieth J."/>
            <person name="Stage D.E."/>
            <person name="Stark A."/>
            <person name="Stephan W."/>
            <person name="Strausberg R.L."/>
            <person name="Strempel S."/>
            <person name="Sturgill D."/>
            <person name="Sutton G."/>
            <person name="Sutton G.G."/>
            <person name="Tao W."/>
            <person name="Teichmann S."/>
            <person name="Tobari Y.N."/>
            <person name="Tomimura Y."/>
            <person name="Tsolas J.M."/>
            <person name="Valente V.L."/>
            <person name="Venter E."/>
            <person name="Venter J.C."/>
            <person name="Vicario S."/>
            <person name="Vieira F.G."/>
            <person name="Vilella A.J."/>
            <person name="Villasante A."/>
            <person name="Walenz B."/>
            <person name="Wang J."/>
            <person name="Wasserman M."/>
            <person name="Watts T."/>
            <person name="Wilson D."/>
            <person name="Wilson R.K."/>
            <person name="Wing R.A."/>
            <person name="Wolfner M.F."/>
            <person name="Wong A."/>
            <person name="Wong G.K."/>
            <person name="Wu C.I."/>
            <person name="Wu G."/>
            <person name="Yamamoto D."/>
            <person name="Yang H.P."/>
            <person name="Yang S.P."/>
            <person name="Yorke J.A."/>
            <person name="Yoshida K."/>
            <person name="Zdobnov E."/>
            <person name="Zhang P."/>
            <person name="Zhang Y."/>
            <person name="Zimin A.V."/>
            <person name="Baldwin J."/>
            <person name="Abdouelleil A."/>
            <person name="Abdulkadir J."/>
            <person name="Abebe A."/>
            <person name="Abera B."/>
            <person name="Abreu J."/>
            <person name="Acer S.C."/>
            <person name="Aftuck L."/>
            <person name="Alexander A."/>
            <person name="An P."/>
            <person name="Anderson E."/>
            <person name="Anderson S."/>
            <person name="Arachi H."/>
            <person name="Azer M."/>
            <person name="Bachantsang P."/>
            <person name="Barry A."/>
            <person name="Bayul T."/>
            <person name="Berlin A."/>
            <person name="Bessette D."/>
            <person name="Bloom T."/>
            <person name="Blye J."/>
            <person name="Boguslavskiy L."/>
            <person name="Bonnet C."/>
            <person name="Boukhgalter B."/>
            <person name="Bourzgui I."/>
            <person name="Brown A."/>
            <person name="Cahill P."/>
            <person name="Channer S."/>
            <person name="Cheshatsang Y."/>
            <person name="Chuda L."/>
            <person name="Citroen M."/>
            <person name="Collymore A."/>
            <person name="Cooke P."/>
            <person name="Costello M."/>
            <person name="D'Aco K."/>
            <person name="Daza R."/>
            <person name="De Haan G."/>
            <person name="DeGray S."/>
            <person name="DeMaso C."/>
            <person name="Dhargay N."/>
            <person name="Dooley K."/>
            <person name="Dooley E."/>
            <person name="Doricent M."/>
            <person name="Dorje P."/>
            <person name="Dorjee K."/>
            <person name="Dupes A."/>
            <person name="Elong R."/>
            <person name="Falk J."/>
            <person name="Farina A."/>
            <person name="Faro S."/>
            <person name="Ferguson D."/>
            <person name="Fisher S."/>
            <person name="Foley C.D."/>
            <person name="Franke A."/>
            <person name="Friedrich D."/>
            <person name="Gadbois L."/>
            <person name="Gearin G."/>
            <person name="Gearin C.R."/>
            <person name="Giannoukos G."/>
            <person name="Goode T."/>
            <person name="Graham J."/>
            <person name="Grandbois E."/>
            <person name="Grewal S."/>
            <person name="Gyaltsen K."/>
            <person name="Hafez N."/>
            <person name="Hagos B."/>
            <person name="Hall J."/>
            <person name="Henson C."/>
            <person name="Hollinger A."/>
            <person name="Honan T."/>
            <person name="Huard M.D."/>
            <person name="Hughes L."/>
            <person name="Hurhula B."/>
            <person name="Husby M.E."/>
            <person name="Kamat A."/>
            <person name="Kanga B."/>
            <person name="Kashin S."/>
            <person name="Khazanovich D."/>
            <person name="Kisner P."/>
            <person name="Lance K."/>
            <person name="Lara M."/>
            <person name="Lee W."/>
            <person name="Lennon N."/>
            <person name="Letendre F."/>
            <person name="LeVine R."/>
            <person name="Lipovsky A."/>
            <person name="Liu X."/>
            <person name="Liu J."/>
            <person name="Liu S."/>
            <person name="Lokyitsang T."/>
            <person name="Lokyitsang Y."/>
            <person name="Lubonja R."/>
            <person name="Lui A."/>
            <person name="MacDonald P."/>
            <person name="Magnisalis V."/>
            <person name="Maru K."/>
            <person name="Matthews C."/>
            <person name="McCusker W."/>
            <person name="McDonough S."/>
            <person name="Mehta T."/>
            <person name="Meldrim J."/>
            <person name="Meneus L."/>
            <person name="Mihai O."/>
            <person name="Mihalev A."/>
            <person name="Mihova T."/>
            <person name="Mittelman R."/>
            <person name="Mlenga V."/>
            <person name="Montmayeur A."/>
            <person name="Mulrain L."/>
            <person name="Navidi A."/>
            <person name="Naylor J."/>
            <person name="Negash T."/>
            <person name="Nguyen T."/>
            <person name="Nguyen N."/>
            <person name="Nicol R."/>
            <person name="Norbu C."/>
            <person name="Norbu N."/>
            <person name="Novod N."/>
            <person name="O'Neill B."/>
            <person name="Osman S."/>
            <person name="Markiewicz E."/>
            <person name="Oyono O.L."/>
            <person name="Patti C."/>
            <person name="Phunkhang P."/>
            <person name="Pierre F."/>
            <person name="Priest M."/>
            <person name="Raghuraman S."/>
            <person name="Rege F."/>
            <person name="Reyes R."/>
            <person name="Rise C."/>
            <person name="Rogov P."/>
            <person name="Ross K."/>
            <person name="Ryan E."/>
            <person name="Settipalli S."/>
            <person name="Shea T."/>
            <person name="Sherpa N."/>
            <person name="Shi L."/>
            <person name="Shih D."/>
            <person name="Sparrow T."/>
            <person name="Spaulding J."/>
            <person name="Stalker J."/>
            <person name="Stange-Thomann N."/>
            <person name="Stavropoulos S."/>
            <person name="Stone C."/>
            <person name="Strader C."/>
            <person name="Tesfaye S."/>
            <person name="Thomson T."/>
            <person name="Thoulutsang Y."/>
            <person name="Thoulutsang D."/>
            <person name="Topham K."/>
            <person name="Topping I."/>
            <person name="Tsamla T."/>
            <person name="Vassiliev H."/>
            <person name="Vo A."/>
            <person name="Wangchuk T."/>
            <person name="Wangdi T."/>
            <person name="Weiand M."/>
            <person name="Wilkinson J."/>
            <person name="Wilson A."/>
            <person name="Yadav S."/>
            <person name="Young G."/>
            <person name="Yu Q."/>
            <person name="Zembek L."/>
            <person name="Zhong D."/>
            <person name="Zimmer A."/>
            <person name="Zwirko Z."/>
            <person name="Jaffe D.B."/>
            <person name="Alvarez P."/>
            <person name="Brockman W."/>
            <person name="Butler J."/>
            <person name="Chin C."/>
            <person name="Gnerre S."/>
            <person name="Grabherr M."/>
            <person name="Kleber M."/>
            <person name="Mauceli E."/>
            <person name="MacCallum I."/>
        </authorList>
    </citation>
    <scope>NUCLEOTIDE SEQUENCE [LARGE SCALE GENOMIC DNA]</scope>
    <source>
        <strain evidence="5">Tucson 14030-0811.24</strain>
    </source>
</reference>
<dbReference type="OrthoDB" id="1058301at2759"/>
<dbReference type="EMBL" id="CH964232">
    <property type="protein sequence ID" value="EDW80489.2"/>
    <property type="molecule type" value="Genomic_DNA"/>
</dbReference>
<accession>B4N8Y4</accession>
<dbReference type="InterPro" id="IPR051578">
    <property type="entry name" value="GDPD"/>
</dbReference>
<dbReference type="GO" id="GO:0047389">
    <property type="term" value="F:glycerophosphocholine phosphodiesterase activity"/>
    <property type="evidence" value="ECO:0007669"/>
    <property type="project" value="TreeGrafter"/>
</dbReference>
<evidence type="ECO:0000259" key="3">
    <source>
        <dbReference type="PROSITE" id="PS51704"/>
    </source>
</evidence>
<dbReference type="SMR" id="B4N8Y4"/>
<dbReference type="PROSITE" id="PS51166">
    <property type="entry name" value="CBM20"/>
    <property type="match status" value="1"/>
</dbReference>
<dbReference type="PROSITE" id="PS50007">
    <property type="entry name" value="PIPLC_X_DOMAIN"/>
    <property type="match status" value="1"/>
</dbReference>
<protein>
    <recommendedName>
        <fullName evidence="6">GP-PDE domain-containing protein</fullName>
    </recommendedName>
</protein>
<name>B4N8Y4_DROWI</name>
<evidence type="ECO:0008006" key="6">
    <source>
        <dbReference type="Google" id="ProtNLM"/>
    </source>
</evidence>
<organism evidence="4 5">
    <name type="scientific">Drosophila willistoni</name>
    <name type="common">Fruit fly</name>
    <dbReference type="NCBI Taxonomy" id="7260"/>
    <lineage>
        <taxon>Eukaryota</taxon>
        <taxon>Metazoa</taxon>
        <taxon>Ecdysozoa</taxon>
        <taxon>Arthropoda</taxon>
        <taxon>Hexapoda</taxon>
        <taxon>Insecta</taxon>
        <taxon>Pterygota</taxon>
        <taxon>Neoptera</taxon>
        <taxon>Endopterygota</taxon>
        <taxon>Diptera</taxon>
        <taxon>Brachycera</taxon>
        <taxon>Muscomorpha</taxon>
        <taxon>Ephydroidea</taxon>
        <taxon>Drosophilidae</taxon>
        <taxon>Drosophila</taxon>
        <taxon>Sophophora</taxon>
    </lineage>
</organism>
<dbReference type="Proteomes" id="UP000007798">
    <property type="component" value="Unassembled WGS sequence"/>
</dbReference>
<gene>
    <name evidence="4" type="primary">Dwil\GK11537</name>
    <name evidence="4" type="ORF">Dwil_GK11537</name>
</gene>
<dbReference type="STRING" id="7260.B4N8Y4"/>
<evidence type="ECO:0000313" key="5">
    <source>
        <dbReference type="Proteomes" id="UP000007798"/>
    </source>
</evidence>
<dbReference type="Pfam" id="PF00686">
    <property type="entry name" value="CBM_20"/>
    <property type="match status" value="1"/>
</dbReference>
<keyword evidence="1" id="KW-0378">Hydrolase</keyword>
<dbReference type="SMART" id="SM01065">
    <property type="entry name" value="CBM_2"/>
    <property type="match status" value="1"/>
</dbReference>
<evidence type="ECO:0000259" key="2">
    <source>
        <dbReference type="PROSITE" id="PS51166"/>
    </source>
</evidence>
<dbReference type="eggNOG" id="KOG2421">
    <property type="taxonomic scope" value="Eukaryota"/>
</dbReference>
<dbReference type="PROSITE" id="PS51704">
    <property type="entry name" value="GP_PDE"/>
    <property type="match status" value="1"/>
</dbReference>
<dbReference type="InterPro" id="IPR030395">
    <property type="entry name" value="GP_PDE_dom"/>
</dbReference>
<evidence type="ECO:0000313" key="4">
    <source>
        <dbReference type="EMBL" id="EDW80489.2"/>
    </source>
</evidence>
<dbReference type="InterPro" id="IPR002044">
    <property type="entry name" value="CBM20"/>
</dbReference>
<proteinExistence type="predicted"/>
<dbReference type="InterPro" id="IPR013783">
    <property type="entry name" value="Ig-like_fold"/>
</dbReference>
<sequence length="723" mass="83976">MHRWFFVNERESCSLPSEAENSGCSLLDGKDATAIKPIPTTDWPFCVTYDKPLLGNEYMGIIGNCDELGNWDPQRVALMGRTNCQCQKGCSCRRFELTINIPRNIDIEYRYCIVAYDSNSGETIIRFWEVHLKPRLIRPCQNLLKPCDRFGYKNDDSDAKYCVNRGWSTTETYIQFKIFNAPFIWLKQLRRLLYVHIQPMFQMPESAGDGQEDTSIARKRCEFEESSRLAYTEVANLHSSNTLSFQPSYGAPCDSDDMQLYHCSIAHPEDTLYRLDLYTFSYKSGPDEPPYHYGYGFIKPDQLVNTEGFVRVKINCASTHRPLIEMCVRYLIIRPMTSFTCDMHLTYQRFWRLSHLPLDVGHRGTGNTYKLDDNIHRENTLFAFKRAQAHNADMVEFDVQLTKDGQVVIYHDHVLKFFLQNTPSYETLLDKYDLMIFPHEQFNRLKLLAMGGSKCSNYFALPFEAFTYEQLRQAYALRFATNPTNGDRSIPDQMPFPLLIDILNNEDESLPTSLGFNIEIKWTQLDSTRRWEDNGFKPTYDRNVYVDTILEVVLKNAGERRIIFSSFDADICAMIRYKQNRYPVVLITEDPEKPVQYFDQRVNILQNAVYMASALEFFGLALHSNSILYHPIALHLLNENNLRGIVWGSRNTDVNVRDTLKRYGLVGVIYDRIDQMDQKGETLEGNVFTIDSARTRPYFKDLQDEELQLNGLMQAIETETSED</sequence>
<dbReference type="Gene3D" id="3.20.20.190">
    <property type="entry name" value="Phosphatidylinositol (PI) phosphodiesterase"/>
    <property type="match status" value="1"/>
</dbReference>
<feature type="domain" description="CBM20" evidence="2">
    <location>
        <begin position="35"/>
        <end position="169"/>
    </location>
</feature>
<dbReference type="SUPFAM" id="SSF49452">
    <property type="entry name" value="Starch-binding domain-like"/>
    <property type="match status" value="1"/>
</dbReference>
<dbReference type="HOGENOM" id="CLU_632033_0_0_1"/>
<feature type="domain" description="GP-PDE" evidence="3">
    <location>
        <begin position="357"/>
        <end position="680"/>
    </location>
</feature>
<evidence type="ECO:0000256" key="1">
    <source>
        <dbReference type="ARBA" id="ARBA00022801"/>
    </source>
</evidence>
<dbReference type="GO" id="GO:0046475">
    <property type="term" value="P:glycerophospholipid catabolic process"/>
    <property type="evidence" value="ECO:0007669"/>
    <property type="project" value="TreeGrafter"/>
</dbReference>
<dbReference type="InterPro" id="IPR017946">
    <property type="entry name" value="PLC-like_Pdiesterase_TIM-brl"/>
</dbReference>
<dbReference type="InterPro" id="IPR013784">
    <property type="entry name" value="Carb-bd-like_fold"/>
</dbReference>